<dbReference type="AlphaFoldDB" id="A0ABD2LPA3"/>
<name>A0ABD2LPA3_9BILA</name>
<keyword evidence="2" id="KW-1185">Reference proteome</keyword>
<sequence>MDWQSDVMCRLLFTLWPIGRTERRPGRSYWEEKQKHLGKAMEEERNTTHSLSACRHVYLQKEKRLMNEWPLKCLLTLRHSFAASPPRGKAENPGGNEKHLSVSISPRRPFTLLLPYAICCPKTASFKKTKFGDPSAEGLLPLRERQN</sequence>
<dbReference type="Proteomes" id="UP001620626">
    <property type="component" value="Unassembled WGS sequence"/>
</dbReference>
<reference evidence="1 2" key="1">
    <citation type="submission" date="2024-10" db="EMBL/GenBank/DDBJ databases">
        <authorList>
            <person name="Kim D."/>
        </authorList>
    </citation>
    <scope>NUCLEOTIDE SEQUENCE [LARGE SCALE GENOMIC DNA]</scope>
    <source>
        <strain evidence="1">BH-2024</strain>
    </source>
</reference>
<proteinExistence type="predicted"/>
<gene>
    <name evidence="1" type="ORF">niasHT_007486</name>
</gene>
<accession>A0ABD2LPA3</accession>
<dbReference type="EMBL" id="JBICBT010000334">
    <property type="protein sequence ID" value="KAL3117083.1"/>
    <property type="molecule type" value="Genomic_DNA"/>
</dbReference>
<protein>
    <submittedName>
        <fullName evidence="1">Uncharacterized protein</fullName>
    </submittedName>
</protein>
<evidence type="ECO:0000313" key="1">
    <source>
        <dbReference type="EMBL" id="KAL3117083.1"/>
    </source>
</evidence>
<evidence type="ECO:0000313" key="2">
    <source>
        <dbReference type="Proteomes" id="UP001620626"/>
    </source>
</evidence>
<organism evidence="1 2">
    <name type="scientific">Heterodera trifolii</name>
    <dbReference type="NCBI Taxonomy" id="157864"/>
    <lineage>
        <taxon>Eukaryota</taxon>
        <taxon>Metazoa</taxon>
        <taxon>Ecdysozoa</taxon>
        <taxon>Nematoda</taxon>
        <taxon>Chromadorea</taxon>
        <taxon>Rhabditida</taxon>
        <taxon>Tylenchina</taxon>
        <taxon>Tylenchomorpha</taxon>
        <taxon>Tylenchoidea</taxon>
        <taxon>Heteroderidae</taxon>
        <taxon>Heteroderinae</taxon>
        <taxon>Heterodera</taxon>
    </lineage>
</organism>
<comment type="caution">
    <text evidence="1">The sequence shown here is derived from an EMBL/GenBank/DDBJ whole genome shotgun (WGS) entry which is preliminary data.</text>
</comment>